<dbReference type="KEGG" id="sfz:SFLOR_v1c09670"/>
<reference evidence="2 3" key="1">
    <citation type="submission" date="2017-12" db="EMBL/GenBank/DDBJ databases">
        <title>Complete genome sequence of Spiroplasma floricola 23-6 (ATCC 29989).</title>
        <authorList>
            <person name="Tsai Y.-M."/>
            <person name="Wu P.-S."/>
            <person name="Lo W.-S."/>
            <person name="Kuo C.-H."/>
        </authorList>
    </citation>
    <scope>NUCLEOTIDE SEQUENCE [LARGE SCALE GENOMIC DNA]</scope>
    <source>
        <strain evidence="2 3">23-6</strain>
    </source>
</reference>
<keyword evidence="1" id="KW-0472">Membrane</keyword>
<keyword evidence="1" id="KW-0812">Transmembrane</keyword>
<dbReference type="Proteomes" id="UP000231823">
    <property type="component" value="Chromosome"/>
</dbReference>
<organism evidence="2 3">
    <name type="scientific">Spiroplasma floricola 23-6</name>
    <dbReference type="NCBI Taxonomy" id="1336749"/>
    <lineage>
        <taxon>Bacteria</taxon>
        <taxon>Bacillati</taxon>
        <taxon>Mycoplasmatota</taxon>
        <taxon>Mollicutes</taxon>
        <taxon>Entomoplasmatales</taxon>
        <taxon>Spiroplasmataceae</taxon>
        <taxon>Spiroplasma</taxon>
    </lineage>
</organism>
<protein>
    <submittedName>
        <fullName evidence="2">Uncharacterized protein</fullName>
    </submittedName>
</protein>
<dbReference type="AlphaFoldDB" id="A0A2K8SF89"/>
<evidence type="ECO:0000313" key="3">
    <source>
        <dbReference type="Proteomes" id="UP000231823"/>
    </source>
</evidence>
<dbReference type="RefSeq" id="WP_100916969.1">
    <property type="nucleotide sequence ID" value="NZ_CP025057.1"/>
</dbReference>
<feature type="transmembrane region" description="Helical" evidence="1">
    <location>
        <begin position="6"/>
        <end position="29"/>
    </location>
</feature>
<evidence type="ECO:0000313" key="2">
    <source>
        <dbReference type="EMBL" id="AUB32015.1"/>
    </source>
</evidence>
<dbReference type="EMBL" id="CP025057">
    <property type="protein sequence ID" value="AUB32015.1"/>
    <property type="molecule type" value="Genomic_DNA"/>
</dbReference>
<accession>A0A2K8SF89</accession>
<keyword evidence="1" id="KW-1133">Transmembrane helix</keyword>
<evidence type="ECO:0000256" key="1">
    <source>
        <dbReference type="SAM" id="Phobius"/>
    </source>
</evidence>
<proteinExistence type="predicted"/>
<name>A0A2K8SF89_9MOLU</name>
<gene>
    <name evidence="2" type="ORF">SFLOR_v1c09670</name>
</gene>
<sequence>MNSEVLISAISLTISILIVIISYIFIPFFKHKRNFNNRVLKFLIKENEYLNDKFNVNIYGPYSVYIYGFFKKFQVFCNKAVTTNNHIEIEAINIIFIKIYFRVKKNLLWAIKKNMDIKFNVFEDFNIYKAIGFENSTEEENVAFLKLSLDEKKYFFDKILFINLDNEKVYLSSNLKKFRKN</sequence>
<keyword evidence="3" id="KW-1185">Reference proteome</keyword>